<keyword evidence="3" id="KW-0812">Transmembrane</keyword>
<dbReference type="PANTHER" id="PTHR42920">
    <property type="entry name" value="OS03G0707200 PROTEIN-RELATED"/>
    <property type="match status" value="1"/>
</dbReference>
<evidence type="ECO:0000256" key="2">
    <source>
        <dbReference type="ARBA" id="ARBA00022475"/>
    </source>
</evidence>
<evidence type="ECO:0000256" key="4">
    <source>
        <dbReference type="ARBA" id="ARBA00022989"/>
    </source>
</evidence>
<dbReference type="GO" id="GO:0005886">
    <property type="term" value="C:plasma membrane"/>
    <property type="evidence" value="ECO:0007669"/>
    <property type="project" value="UniProtKB-SubCell"/>
</dbReference>
<gene>
    <name evidence="7" type="ORF">DENOEST_3414</name>
</gene>
<keyword evidence="8" id="KW-1185">Reference proteome</keyword>
<proteinExistence type="predicted"/>
<sequence length="301" mass="31854">MVTSKSYRAGVWLAVLAAFGFSMKAILVKLAYAEPQAQPVAPITLLALRMGFALPFFLFVALRESRNSASLNARQWLGVLVMGLLGYYCASIFDFIGLRYISAGLERLILFTYPTLTLLIGAVFFGQAVGRREIGALVLCYLGIGAAFAHDLQASTDQAAVWVGAGFVMLSSISYALYLSGSGRLIPLLGASRFTALALAVSGLATLVHFFIAQPVSALVQPLPVYGYALAMALLSTVFPVFAQSAAIRRIGSGRAALIGTLGPLLTIGMGWWVLGESISLWQLAGAALVVAGILRVSRPG</sequence>
<evidence type="ECO:0000256" key="5">
    <source>
        <dbReference type="ARBA" id="ARBA00023136"/>
    </source>
</evidence>
<evidence type="ECO:0000313" key="7">
    <source>
        <dbReference type="EMBL" id="CAB1370568.1"/>
    </source>
</evidence>
<evidence type="ECO:0000256" key="1">
    <source>
        <dbReference type="ARBA" id="ARBA00004651"/>
    </source>
</evidence>
<evidence type="ECO:0000259" key="6">
    <source>
        <dbReference type="Pfam" id="PF00892"/>
    </source>
</evidence>
<dbReference type="PANTHER" id="PTHR42920:SF5">
    <property type="entry name" value="EAMA DOMAIN-CONTAINING PROTEIN"/>
    <property type="match status" value="1"/>
</dbReference>
<dbReference type="RefSeq" id="WP_145769315.1">
    <property type="nucleotide sequence ID" value="NZ_LR778301.1"/>
</dbReference>
<dbReference type="Pfam" id="PF00892">
    <property type="entry name" value="EamA"/>
    <property type="match status" value="2"/>
</dbReference>
<evidence type="ECO:0000313" key="8">
    <source>
        <dbReference type="Proteomes" id="UP000515733"/>
    </source>
</evidence>
<dbReference type="Proteomes" id="UP000515733">
    <property type="component" value="Chromosome"/>
</dbReference>
<keyword evidence="2" id="KW-1003">Cell membrane</keyword>
<feature type="domain" description="EamA" evidence="6">
    <location>
        <begin position="164"/>
        <end position="297"/>
    </location>
</feature>
<protein>
    <submittedName>
        <fullName evidence="7">Multidrug DMT transporter permease</fullName>
    </submittedName>
</protein>
<comment type="subcellular location">
    <subcellularLocation>
        <location evidence="1">Cell membrane</location>
        <topology evidence="1">Multi-pass membrane protein</topology>
    </subcellularLocation>
</comment>
<dbReference type="OrthoDB" id="9813617at2"/>
<dbReference type="EMBL" id="LR778301">
    <property type="protein sequence ID" value="CAB1370568.1"/>
    <property type="molecule type" value="Genomic_DNA"/>
</dbReference>
<dbReference type="InterPro" id="IPR000620">
    <property type="entry name" value="EamA_dom"/>
</dbReference>
<dbReference type="InterPro" id="IPR051258">
    <property type="entry name" value="Diverse_Substrate_Transporter"/>
</dbReference>
<accession>A0A6S6XZP7</accession>
<evidence type="ECO:0000256" key="3">
    <source>
        <dbReference type="ARBA" id="ARBA00022692"/>
    </source>
</evidence>
<dbReference type="Gene3D" id="1.10.3730.20">
    <property type="match status" value="1"/>
</dbReference>
<keyword evidence="5" id="KW-0472">Membrane</keyword>
<reference evidence="7 8" key="1">
    <citation type="submission" date="2020-03" db="EMBL/GenBank/DDBJ databases">
        <authorList>
            <consortium name="Genoscope - CEA"/>
            <person name="William W."/>
        </authorList>
    </citation>
    <scope>NUCLEOTIDE SEQUENCE [LARGE SCALE GENOMIC DNA]</scope>
    <source>
        <strain evidence="8">DSM 16959</strain>
    </source>
</reference>
<dbReference type="KEGG" id="doe:DENOEST_3414"/>
<dbReference type="InterPro" id="IPR037185">
    <property type="entry name" value="EmrE-like"/>
</dbReference>
<dbReference type="SUPFAM" id="SSF103481">
    <property type="entry name" value="Multidrug resistance efflux transporter EmrE"/>
    <property type="match status" value="2"/>
</dbReference>
<feature type="domain" description="EamA" evidence="6">
    <location>
        <begin position="9"/>
        <end position="144"/>
    </location>
</feature>
<organism evidence="7 8">
    <name type="scientific">Denitratisoma oestradiolicum</name>
    <dbReference type="NCBI Taxonomy" id="311182"/>
    <lineage>
        <taxon>Bacteria</taxon>
        <taxon>Pseudomonadati</taxon>
        <taxon>Pseudomonadota</taxon>
        <taxon>Betaproteobacteria</taxon>
        <taxon>Nitrosomonadales</taxon>
        <taxon>Sterolibacteriaceae</taxon>
        <taxon>Denitratisoma</taxon>
    </lineage>
</organism>
<keyword evidence="4" id="KW-1133">Transmembrane helix</keyword>
<name>A0A6S6XZP7_9PROT</name>
<dbReference type="AlphaFoldDB" id="A0A6S6XZP7"/>